<sequence length="450" mass="49934">MIVHMMSWEDRVSKPIILYARSKVDGVILDTSFIIHFSLILDRPSFQLILVHDSIASHGALVPFVLMPKDTNEIVDPDVHIVTYSERVTQPPLAKTRPFKGIGHRVPYILLDNGSALNVCPLATVMALGFAPSDFKSSTQSAKAYDSTRREILSTLTFELQIGLVVFSTVFQVLRIPTSFNLLLGKPWIHGDGAIPSSFHQKVKFIHEDKVITMQSSRGISLSEPVLEISHRLERRQHGISEFIATVSHDTAFDLGYTPTKNEIAMISLSQIVDTIQLDFAIPVTTSKTSTVNISDIVQIGPISYLFDVDVSLTDDVLEGTISLMVVVSDFVGSPHFFYVFSGFVSRVDDVPTDSSYMDTSIFQYLLASHDDVTIHAPCSFTSHVCDLIDKSIPHYSNEDSSSALDSIPTYQRVSLAIKDTETIDFGTPDQPREPKIGLSLSIDERDRLV</sequence>
<dbReference type="PANTHER" id="PTHR33240">
    <property type="entry name" value="OS08G0508500 PROTEIN"/>
    <property type="match status" value="1"/>
</dbReference>
<gene>
    <name evidence="1" type="ORF">CK203_059122</name>
</gene>
<comment type="caution">
    <text evidence="1">The sequence shown here is derived from an EMBL/GenBank/DDBJ whole genome shotgun (WGS) entry which is preliminary data.</text>
</comment>
<dbReference type="Proteomes" id="UP000288805">
    <property type="component" value="Unassembled WGS sequence"/>
</dbReference>
<protein>
    <recommendedName>
        <fullName evidence="3">Reverse transcriptase/retrotransposon-derived protein RNase H-like domain-containing protein</fullName>
    </recommendedName>
</protein>
<evidence type="ECO:0000313" key="1">
    <source>
        <dbReference type="EMBL" id="RVW69885.1"/>
    </source>
</evidence>
<name>A0A438GCE4_VITVI</name>
<dbReference type="EMBL" id="QGNW01000479">
    <property type="protein sequence ID" value="RVW69885.1"/>
    <property type="molecule type" value="Genomic_DNA"/>
</dbReference>
<reference evidence="1 2" key="1">
    <citation type="journal article" date="2018" name="PLoS Genet.">
        <title>Population sequencing reveals clonal diversity and ancestral inbreeding in the grapevine cultivar Chardonnay.</title>
        <authorList>
            <person name="Roach M.J."/>
            <person name="Johnson D.L."/>
            <person name="Bohlmann J."/>
            <person name="van Vuuren H.J."/>
            <person name="Jones S.J."/>
            <person name="Pretorius I.S."/>
            <person name="Schmidt S.A."/>
            <person name="Borneman A.R."/>
        </authorList>
    </citation>
    <scope>NUCLEOTIDE SEQUENCE [LARGE SCALE GENOMIC DNA]</scope>
    <source>
        <strain evidence="2">cv. Chardonnay</strain>
        <tissue evidence="1">Leaf</tissue>
    </source>
</reference>
<dbReference type="AlphaFoldDB" id="A0A438GCE4"/>
<organism evidence="1 2">
    <name type="scientific">Vitis vinifera</name>
    <name type="common">Grape</name>
    <dbReference type="NCBI Taxonomy" id="29760"/>
    <lineage>
        <taxon>Eukaryota</taxon>
        <taxon>Viridiplantae</taxon>
        <taxon>Streptophyta</taxon>
        <taxon>Embryophyta</taxon>
        <taxon>Tracheophyta</taxon>
        <taxon>Spermatophyta</taxon>
        <taxon>Magnoliopsida</taxon>
        <taxon>eudicotyledons</taxon>
        <taxon>Gunneridae</taxon>
        <taxon>Pentapetalae</taxon>
        <taxon>rosids</taxon>
        <taxon>Vitales</taxon>
        <taxon>Vitaceae</taxon>
        <taxon>Viteae</taxon>
        <taxon>Vitis</taxon>
    </lineage>
</organism>
<evidence type="ECO:0008006" key="3">
    <source>
        <dbReference type="Google" id="ProtNLM"/>
    </source>
</evidence>
<evidence type="ECO:0000313" key="2">
    <source>
        <dbReference type="Proteomes" id="UP000288805"/>
    </source>
</evidence>
<dbReference type="PANTHER" id="PTHR33240:SF15">
    <property type="entry name" value="GAG-PRO-LIKE PROTEIN"/>
    <property type="match status" value="1"/>
</dbReference>
<proteinExistence type="predicted"/>
<accession>A0A438GCE4</accession>